<proteinExistence type="predicted"/>
<sequence length="124" mass="12858">MKALSVFGCLLSAGQAVATLNCIAIRSTLVKRQCEFDACPAVGHATVGEILSADCLADCSTENDPWLKLTDGTYVRATSASVIGCRSGSEPYPVASKWPALCGDMPLRPKVGALKNGVNLASPS</sequence>
<keyword evidence="3" id="KW-1185">Reference proteome</keyword>
<evidence type="ECO:0008006" key="4">
    <source>
        <dbReference type="Google" id="ProtNLM"/>
    </source>
</evidence>
<protein>
    <recommendedName>
        <fullName evidence="4">Secreted protein</fullName>
    </recommendedName>
</protein>
<evidence type="ECO:0000256" key="1">
    <source>
        <dbReference type="SAM" id="SignalP"/>
    </source>
</evidence>
<name>A0ABQ0G7N2_9PEZI</name>
<dbReference type="RefSeq" id="XP_070915488.1">
    <property type="nucleotide sequence ID" value="XM_071059387.1"/>
</dbReference>
<evidence type="ECO:0000313" key="2">
    <source>
        <dbReference type="EMBL" id="GAB1313757.1"/>
    </source>
</evidence>
<organism evidence="2 3">
    <name type="scientific">Madurella fahalii</name>
    <dbReference type="NCBI Taxonomy" id="1157608"/>
    <lineage>
        <taxon>Eukaryota</taxon>
        <taxon>Fungi</taxon>
        <taxon>Dikarya</taxon>
        <taxon>Ascomycota</taxon>
        <taxon>Pezizomycotina</taxon>
        <taxon>Sordariomycetes</taxon>
        <taxon>Sordariomycetidae</taxon>
        <taxon>Sordariales</taxon>
        <taxon>Sordariales incertae sedis</taxon>
        <taxon>Madurella</taxon>
    </lineage>
</organism>
<dbReference type="EMBL" id="BAAFSV010000002">
    <property type="protein sequence ID" value="GAB1313757.1"/>
    <property type="molecule type" value="Genomic_DNA"/>
</dbReference>
<comment type="caution">
    <text evidence="2">The sequence shown here is derived from an EMBL/GenBank/DDBJ whole genome shotgun (WGS) entry which is preliminary data.</text>
</comment>
<reference evidence="2 3" key="1">
    <citation type="submission" date="2024-09" db="EMBL/GenBank/DDBJ databases">
        <title>Itraconazole resistance in Madurella fahalii resulting from another homologue of gene encoding cytochrome P450 14-alpha sterol demethylase (CYP51).</title>
        <authorList>
            <person name="Yoshioka I."/>
            <person name="Fahal A.H."/>
            <person name="Kaneko S."/>
            <person name="Yaguchi T."/>
        </authorList>
    </citation>
    <scope>NUCLEOTIDE SEQUENCE [LARGE SCALE GENOMIC DNA]</scope>
    <source>
        <strain evidence="2 3">IFM 68171</strain>
    </source>
</reference>
<feature type="signal peptide" evidence="1">
    <location>
        <begin position="1"/>
        <end position="18"/>
    </location>
</feature>
<accession>A0ABQ0G7N2</accession>
<dbReference type="GeneID" id="98174710"/>
<keyword evidence="1" id="KW-0732">Signal</keyword>
<gene>
    <name evidence="2" type="ORF">MFIFM68171_03967</name>
</gene>
<feature type="chain" id="PRO_5045909963" description="Secreted protein" evidence="1">
    <location>
        <begin position="19"/>
        <end position="124"/>
    </location>
</feature>
<dbReference type="Proteomes" id="UP001628179">
    <property type="component" value="Unassembled WGS sequence"/>
</dbReference>
<evidence type="ECO:0000313" key="3">
    <source>
        <dbReference type="Proteomes" id="UP001628179"/>
    </source>
</evidence>